<evidence type="ECO:0000313" key="8">
    <source>
        <dbReference type="Proteomes" id="UP000273500"/>
    </source>
</evidence>
<evidence type="ECO:0000256" key="5">
    <source>
        <dbReference type="ARBA" id="ARBA00023236"/>
    </source>
</evidence>
<keyword evidence="8" id="KW-1185">Reference proteome</keyword>
<dbReference type="SUPFAM" id="SSF100879">
    <property type="entry name" value="Lesion bypass DNA polymerase (Y-family), little finger domain"/>
    <property type="match status" value="1"/>
</dbReference>
<keyword evidence="3" id="KW-0741">SOS mutagenesis</keyword>
<comment type="similarity">
    <text evidence="1">Belongs to the DNA polymerase type-Y family.</text>
</comment>
<evidence type="ECO:0000256" key="3">
    <source>
        <dbReference type="ARBA" id="ARBA00023199"/>
    </source>
</evidence>
<dbReference type="PROSITE" id="PS50173">
    <property type="entry name" value="UMUC"/>
    <property type="match status" value="1"/>
</dbReference>
<dbReference type="InterPro" id="IPR050116">
    <property type="entry name" value="DNA_polymerase-Y"/>
</dbReference>
<dbReference type="Pfam" id="PF00817">
    <property type="entry name" value="IMS"/>
    <property type="match status" value="1"/>
</dbReference>
<evidence type="ECO:0000256" key="4">
    <source>
        <dbReference type="ARBA" id="ARBA00023204"/>
    </source>
</evidence>
<organism evidence="7 8">
    <name type="scientific">Hymenobacter rigui</name>
    <dbReference type="NCBI Taxonomy" id="334424"/>
    <lineage>
        <taxon>Bacteria</taxon>
        <taxon>Pseudomonadati</taxon>
        <taxon>Bacteroidota</taxon>
        <taxon>Cytophagia</taxon>
        <taxon>Cytophagales</taxon>
        <taxon>Hymenobacteraceae</taxon>
        <taxon>Hymenobacter</taxon>
    </lineage>
</organism>
<dbReference type="Gene3D" id="3.40.1170.60">
    <property type="match status" value="1"/>
</dbReference>
<evidence type="ECO:0000313" key="7">
    <source>
        <dbReference type="EMBL" id="RSK45212.1"/>
    </source>
</evidence>
<dbReference type="Gene3D" id="3.30.1490.100">
    <property type="entry name" value="DNA polymerase, Y-family, little finger domain"/>
    <property type="match status" value="1"/>
</dbReference>
<comment type="caution">
    <text evidence="7">The sequence shown here is derived from an EMBL/GenBank/DDBJ whole genome shotgun (WGS) entry which is preliminary data.</text>
</comment>
<dbReference type="Proteomes" id="UP000273500">
    <property type="component" value="Unassembled WGS sequence"/>
</dbReference>
<dbReference type="CDD" id="cd01700">
    <property type="entry name" value="PolY_Pol_V_umuC"/>
    <property type="match status" value="1"/>
</dbReference>
<dbReference type="PANTHER" id="PTHR11076">
    <property type="entry name" value="DNA REPAIR POLYMERASE UMUC / TRANSFERASE FAMILY MEMBER"/>
    <property type="match status" value="1"/>
</dbReference>
<evidence type="ECO:0000259" key="6">
    <source>
        <dbReference type="PROSITE" id="PS50173"/>
    </source>
</evidence>
<dbReference type="InterPro" id="IPR043502">
    <property type="entry name" value="DNA/RNA_pol_sf"/>
</dbReference>
<dbReference type="GO" id="GO:0009432">
    <property type="term" value="P:SOS response"/>
    <property type="evidence" value="ECO:0007669"/>
    <property type="project" value="UniProtKB-KW"/>
</dbReference>
<dbReference type="InterPro" id="IPR025188">
    <property type="entry name" value="DUF4113"/>
</dbReference>
<feature type="domain" description="UmuC" evidence="6">
    <location>
        <begin position="2"/>
        <end position="188"/>
    </location>
</feature>
<keyword evidence="4" id="KW-0234">DNA repair</keyword>
<protein>
    <submittedName>
        <fullName evidence="7">Y-family DNA polymerase</fullName>
    </submittedName>
</protein>
<dbReference type="Pfam" id="PF11799">
    <property type="entry name" value="IMS_C"/>
    <property type="match status" value="1"/>
</dbReference>
<dbReference type="Gene3D" id="1.10.150.20">
    <property type="entry name" value="5' to 3' exonuclease, C-terminal subdomain"/>
    <property type="match status" value="1"/>
</dbReference>
<gene>
    <name evidence="7" type="ORF">EI291_19055</name>
</gene>
<dbReference type="GO" id="GO:0005829">
    <property type="term" value="C:cytosol"/>
    <property type="evidence" value="ECO:0007669"/>
    <property type="project" value="TreeGrafter"/>
</dbReference>
<sequence length="432" mass="47608">MYGLVDCNNFYVSCERAFQPRLLGRPVVVLSNNDGCIISRSQEAKDLGLKMGEPYFQVKPVLLRHGVQVCSSNYALYGDMSRRVMHYLASVAPEIEIYSIDECFLDLHGLEPYCGEFTQLAAEWRRQIGRRTHIPVCIGLAPTKTLAKLANRLAKKQPGGSGVLCLDSPERRQWALEHTPVEDVWGIGGQYGRKLHEQGIRTAAELAAQSESWARKQLGGVVGARLVRELQGRPCQGLLPSEDGSLSRKSIACTRSFGEPLSDFADLSAAVAHFTSRAAEKLRRQGSAASVLTVLLSKNRFGPEPPPHSRTAVLTLPTATSDTGELLRHARAGLRRIWEPGTVYKKAGVLLDGLETAGQQQLLLFEPNEQAERRAQLMADLDKINQRFGAGAVRFAAALPQKGTYVLPWVGQSQFQTPAYTTVWEDLLCIRG</sequence>
<accession>A0A3R9N0K0</accession>
<dbReference type="Gene3D" id="3.30.70.270">
    <property type="match status" value="1"/>
</dbReference>
<dbReference type="GO" id="GO:0003887">
    <property type="term" value="F:DNA-directed DNA polymerase activity"/>
    <property type="evidence" value="ECO:0007669"/>
    <property type="project" value="TreeGrafter"/>
</dbReference>
<dbReference type="InterPro" id="IPR043128">
    <property type="entry name" value="Rev_trsase/Diguanyl_cyclase"/>
</dbReference>
<dbReference type="SUPFAM" id="SSF56672">
    <property type="entry name" value="DNA/RNA polymerases"/>
    <property type="match status" value="1"/>
</dbReference>
<dbReference type="GO" id="GO:0006281">
    <property type="term" value="P:DNA repair"/>
    <property type="evidence" value="ECO:0007669"/>
    <property type="project" value="UniProtKB-KW"/>
</dbReference>
<name>A0A3R9N0K0_9BACT</name>
<dbReference type="AlphaFoldDB" id="A0A3R9N0K0"/>
<proteinExistence type="inferred from homology"/>
<dbReference type="InterPro" id="IPR017961">
    <property type="entry name" value="DNA_pol_Y-fam_little_finger"/>
</dbReference>
<keyword evidence="2" id="KW-0227">DNA damage</keyword>
<dbReference type="RefSeq" id="WP_125423848.1">
    <property type="nucleotide sequence ID" value="NZ_RWIT01000015.1"/>
</dbReference>
<dbReference type="EMBL" id="RWIT01000015">
    <property type="protein sequence ID" value="RSK45212.1"/>
    <property type="molecule type" value="Genomic_DNA"/>
</dbReference>
<dbReference type="GO" id="GO:0003684">
    <property type="term" value="F:damaged DNA binding"/>
    <property type="evidence" value="ECO:0007669"/>
    <property type="project" value="InterPro"/>
</dbReference>
<evidence type="ECO:0000256" key="2">
    <source>
        <dbReference type="ARBA" id="ARBA00022763"/>
    </source>
</evidence>
<dbReference type="Pfam" id="PF13438">
    <property type="entry name" value="DUF4113"/>
    <property type="match status" value="1"/>
</dbReference>
<keyword evidence="5" id="KW-0742">SOS response</keyword>
<dbReference type="PANTHER" id="PTHR11076:SF34">
    <property type="entry name" value="PROTEIN UMUC"/>
    <property type="match status" value="1"/>
</dbReference>
<dbReference type="GO" id="GO:0042276">
    <property type="term" value="P:error-prone translesion synthesis"/>
    <property type="evidence" value="ECO:0007669"/>
    <property type="project" value="TreeGrafter"/>
</dbReference>
<dbReference type="InterPro" id="IPR036775">
    <property type="entry name" value="DNA_pol_Y-fam_lit_finger_sf"/>
</dbReference>
<reference evidence="7 8" key="1">
    <citation type="submission" date="2018-12" db="EMBL/GenBank/DDBJ databases">
        <authorList>
            <person name="Feng G."/>
            <person name="Zhu H."/>
        </authorList>
    </citation>
    <scope>NUCLEOTIDE SEQUENCE [LARGE SCALE GENOMIC DNA]</scope>
    <source>
        <strain evidence="7 8">KCTC 12533</strain>
    </source>
</reference>
<dbReference type="OrthoDB" id="9808813at2"/>
<dbReference type="InterPro" id="IPR001126">
    <property type="entry name" value="UmuC"/>
</dbReference>
<evidence type="ECO:0000256" key="1">
    <source>
        <dbReference type="ARBA" id="ARBA00010945"/>
    </source>
</evidence>